<dbReference type="PANTHER" id="PTHR17490">
    <property type="entry name" value="SUA5"/>
    <property type="match status" value="1"/>
</dbReference>
<evidence type="ECO:0000256" key="13">
    <source>
        <dbReference type="PIRNR" id="PIRNR004930"/>
    </source>
</evidence>
<feature type="binding site" evidence="14">
    <location>
        <position position="69"/>
    </location>
    <ligand>
        <name>L-threonine</name>
        <dbReference type="ChEBI" id="CHEBI:57926"/>
    </ligand>
</feature>
<dbReference type="RefSeq" id="WP_069976432.1">
    <property type="nucleotide sequence ID" value="NZ_CP017269.1"/>
</dbReference>
<keyword evidence="10 13" id="KW-0067">ATP-binding</keyword>
<feature type="binding site" evidence="14">
    <location>
        <position position="239"/>
    </location>
    <ligand>
        <name>ATP</name>
        <dbReference type="ChEBI" id="CHEBI:30616"/>
    </ligand>
</feature>
<feature type="binding site" evidence="14">
    <location>
        <position position="183"/>
    </location>
    <ligand>
        <name>L-threonine</name>
        <dbReference type="ChEBI" id="CHEBI:57926"/>
    </ligand>
</feature>
<comment type="subcellular location">
    <subcellularLocation>
        <location evidence="1 13">Cytoplasm</location>
    </subcellularLocation>
</comment>
<dbReference type="GO" id="GO:0000049">
    <property type="term" value="F:tRNA binding"/>
    <property type="evidence" value="ECO:0007669"/>
    <property type="project" value="TreeGrafter"/>
</dbReference>
<dbReference type="Gene3D" id="3.40.50.11030">
    <property type="entry name" value="Threonylcarbamoyl-AMP synthase, C-terminal domain"/>
    <property type="match status" value="1"/>
</dbReference>
<keyword evidence="6 13" id="KW-0808">Transferase</keyword>
<evidence type="ECO:0000313" key="16">
    <source>
        <dbReference type="EMBL" id="AOT70090.1"/>
    </source>
</evidence>
<dbReference type="InterPro" id="IPR050156">
    <property type="entry name" value="TC-AMP_synthase_SUA5"/>
</dbReference>
<dbReference type="Gene3D" id="3.90.870.10">
    <property type="entry name" value="DHBP synthase"/>
    <property type="match status" value="1"/>
</dbReference>
<comment type="similarity">
    <text evidence="2 13">Belongs to the SUA5 family.</text>
</comment>
<evidence type="ECO:0000256" key="6">
    <source>
        <dbReference type="ARBA" id="ARBA00022679"/>
    </source>
</evidence>
<dbReference type="OrthoDB" id="9814580at2"/>
<keyword evidence="8 13" id="KW-0548">Nucleotidyltransferase</keyword>
<dbReference type="GO" id="GO:0061710">
    <property type="term" value="F:L-threonylcarbamoyladenylate synthase"/>
    <property type="evidence" value="ECO:0007669"/>
    <property type="project" value="UniProtKB-EC"/>
</dbReference>
<proteinExistence type="inferred from homology"/>
<feature type="domain" description="YrdC-like" evidence="15">
    <location>
        <begin position="15"/>
        <end position="201"/>
    </location>
</feature>
<comment type="catalytic activity">
    <reaction evidence="12 13">
        <text>L-threonine + hydrogencarbonate + ATP = L-threonylcarbamoyladenylate + diphosphate + H2O</text>
        <dbReference type="Rhea" id="RHEA:36407"/>
        <dbReference type="ChEBI" id="CHEBI:15377"/>
        <dbReference type="ChEBI" id="CHEBI:17544"/>
        <dbReference type="ChEBI" id="CHEBI:30616"/>
        <dbReference type="ChEBI" id="CHEBI:33019"/>
        <dbReference type="ChEBI" id="CHEBI:57926"/>
        <dbReference type="ChEBI" id="CHEBI:73682"/>
        <dbReference type="EC" id="2.7.7.87"/>
    </reaction>
</comment>
<dbReference type="InterPro" id="IPR038385">
    <property type="entry name" value="Sua5/YwlC_C"/>
</dbReference>
<dbReference type="FunFam" id="3.90.870.10:FF:000008">
    <property type="entry name" value="Threonylcarbamoyl-AMP synthase"/>
    <property type="match status" value="1"/>
</dbReference>
<dbReference type="Pfam" id="PF03481">
    <property type="entry name" value="Sua5_C"/>
    <property type="match status" value="1"/>
</dbReference>
<dbReference type="PROSITE" id="PS51163">
    <property type="entry name" value="YRDC"/>
    <property type="match status" value="1"/>
</dbReference>
<gene>
    <name evidence="16" type="ORF">Gferi_11110</name>
</gene>
<evidence type="ECO:0000256" key="1">
    <source>
        <dbReference type="ARBA" id="ARBA00004496"/>
    </source>
</evidence>
<evidence type="ECO:0000256" key="9">
    <source>
        <dbReference type="ARBA" id="ARBA00022741"/>
    </source>
</evidence>
<dbReference type="NCBIfam" id="TIGR00057">
    <property type="entry name" value="L-threonylcarbamoyladenylate synthase"/>
    <property type="match status" value="1"/>
</dbReference>
<feature type="binding site" evidence="14">
    <location>
        <position position="143"/>
    </location>
    <ligand>
        <name>L-threonine</name>
        <dbReference type="ChEBI" id="CHEBI:57926"/>
    </ligand>
</feature>
<dbReference type="InterPro" id="IPR006070">
    <property type="entry name" value="Sua5-like_dom"/>
</dbReference>
<evidence type="ECO:0000256" key="5">
    <source>
        <dbReference type="ARBA" id="ARBA00022490"/>
    </source>
</evidence>
<keyword evidence="17" id="KW-1185">Reference proteome</keyword>
<reference evidence="16 17" key="1">
    <citation type="submission" date="2016-09" db="EMBL/GenBank/DDBJ databases">
        <title>Genomic analysis reveals versatility of anaerobic energy metabolism of Geosporobacter ferrireducens IRF9 of phylum Firmicutes.</title>
        <authorList>
            <person name="Kim S.-J."/>
        </authorList>
    </citation>
    <scope>NUCLEOTIDE SEQUENCE [LARGE SCALE GENOMIC DNA]</scope>
    <source>
        <strain evidence="16 17">IRF9</strain>
    </source>
</reference>
<comment type="function">
    <text evidence="13">Required for the formation of a threonylcarbamoyl group on adenosine at position 37 (t(6)A37) in tRNAs that read codons beginning with adenine.</text>
</comment>
<evidence type="ECO:0000259" key="15">
    <source>
        <dbReference type="PROSITE" id="PS51163"/>
    </source>
</evidence>
<dbReference type="AlphaFoldDB" id="A0A1D8GGP0"/>
<evidence type="ECO:0000256" key="7">
    <source>
        <dbReference type="ARBA" id="ARBA00022694"/>
    </source>
</evidence>
<dbReference type="GO" id="GO:0003725">
    <property type="term" value="F:double-stranded RNA binding"/>
    <property type="evidence" value="ECO:0007669"/>
    <property type="project" value="UniProtKB-UniRule"/>
</dbReference>
<dbReference type="KEGG" id="gfe:Gferi_11110"/>
<dbReference type="SUPFAM" id="SSF55821">
    <property type="entry name" value="YrdC/RibB"/>
    <property type="match status" value="1"/>
</dbReference>
<keyword evidence="7 13" id="KW-0819">tRNA processing</keyword>
<dbReference type="EC" id="2.7.7.87" evidence="3 13"/>
<evidence type="ECO:0000256" key="10">
    <source>
        <dbReference type="ARBA" id="ARBA00022840"/>
    </source>
</evidence>
<evidence type="ECO:0000256" key="8">
    <source>
        <dbReference type="ARBA" id="ARBA00022695"/>
    </source>
</evidence>
<feature type="binding site" evidence="14">
    <location>
        <position position="60"/>
    </location>
    <ligand>
        <name>ATP</name>
        <dbReference type="ChEBI" id="CHEBI:30616"/>
    </ligand>
</feature>
<feature type="binding site" evidence="14">
    <location>
        <position position="123"/>
    </location>
    <ligand>
        <name>L-threonine</name>
        <dbReference type="ChEBI" id="CHEBI:57926"/>
    </ligand>
</feature>
<dbReference type="PIRSF" id="PIRSF004930">
    <property type="entry name" value="Tln_factor_SUA5"/>
    <property type="match status" value="1"/>
</dbReference>
<evidence type="ECO:0000313" key="17">
    <source>
        <dbReference type="Proteomes" id="UP000095743"/>
    </source>
</evidence>
<organism evidence="16 17">
    <name type="scientific">Geosporobacter ferrireducens</name>
    <dbReference type="NCBI Taxonomy" id="1424294"/>
    <lineage>
        <taxon>Bacteria</taxon>
        <taxon>Bacillati</taxon>
        <taxon>Bacillota</taxon>
        <taxon>Clostridia</taxon>
        <taxon>Peptostreptococcales</taxon>
        <taxon>Thermotaleaceae</taxon>
        <taxon>Geosporobacter</taxon>
    </lineage>
</organism>
<feature type="binding site" evidence="14">
    <location>
        <position position="37"/>
    </location>
    <ligand>
        <name>L-threonine</name>
        <dbReference type="ChEBI" id="CHEBI:57926"/>
    </ligand>
</feature>
<feature type="binding site" evidence="14">
    <location>
        <position position="64"/>
    </location>
    <ligand>
        <name>ATP</name>
        <dbReference type="ChEBI" id="CHEBI:30616"/>
    </ligand>
</feature>
<evidence type="ECO:0000256" key="3">
    <source>
        <dbReference type="ARBA" id="ARBA00012584"/>
    </source>
</evidence>
<feature type="binding site" evidence="14">
    <location>
        <position position="197"/>
    </location>
    <ligand>
        <name>ATP</name>
        <dbReference type="ChEBI" id="CHEBI:30616"/>
    </ligand>
</feature>
<dbReference type="EMBL" id="CP017269">
    <property type="protein sequence ID" value="AOT70090.1"/>
    <property type="molecule type" value="Genomic_DNA"/>
</dbReference>
<feature type="binding site" evidence="14">
    <location>
        <position position="145"/>
    </location>
    <ligand>
        <name>ATP</name>
        <dbReference type="ChEBI" id="CHEBI:30616"/>
    </ligand>
</feature>
<dbReference type="InterPro" id="IPR005145">
    <property type="entry name" value="Sua5_C"/>
</dbReference>
<feature type="binding site" evidence="14">
    <location>
        <position position="153"/>
    </location>
    <ligand>
        <name>ATP</name>
        <dbReference type="ChEBI" id="CHEBI:30616"/>
    </ligand>
</feature>
<dbReference type="Proteomes" id="UP000095743">
    <property type="component" value="Chromosome"/>
</dbReference>
<protein>
    <recommendedName>
        <fullName evidence="4 13">Threonylcarbamoyl-AMP synthase</fullName>
        <shortName evidence="13">TC-AMP synthase</shortName>
        <ecNumber evidence="3 13">2.7.7.87</ecNumber>
    </recommendedName>
    <alternativeName>
        <fullName evidence="11 13">L-threonylcarbamoyladenylate synthase</fullName>
    </alternativeName>
</protein>
<accession>A0A1D8GGP0</accession>
<dbReference type="GO" id="GO:0008033">
    <property type="term" value="P:tRNA processing"/>
    <property type="evidence" value="ECO:0007669"/>
    <property type="project" value="UniProtKB-KW"/>
</dbReference>
<dbReference type="Pfam" id="PF01300">
    <property type="entry name" value="Sua5_yciO_yrdC"/>
    <property type="match status" value="1"/>
</dbReference>
<dbReference type="GO" id="GO:0005737">
    <property type="term" value="C:cytoplasm"/>
    <property type="evidence" value="ECO:0007669"/>
    <property type="project" value="UniProtKB-SubCell"/>
</dbReference>
<evidence type="ECO:0000256" key="12">
    <source>
        <dbReference type="ARBA" id="ARBA00048366"/>
    </source>
</evidence>
<dbReference type="InterPro" id="IPR017945">
    <property type="entry name" value="DHBP_synth_RibB-like_a/b_dom"/>
</dbReference>
<sequence>METQIISIDPSCIDREKLLEAADILKNGGTVAFPTETVYGLGANALDQSAVGKIFEAKGRPSDNPLIVHVADFNDIEPLVEKIPATARKLAEKFWPGPLTLIFPKSDRVPAVITAGLDTVAIRMPAHGIARTLIRLAGVPIAAPSANLSGKPSPTRAAHVIEDLMGRVDAIISGGECLVGLESTVLDISGEIPAILRPGGITLEELTQVLGEVSLDPALEEKMDSTVVPKSPGMKYTHYAPKAEMMIVDGAITAMIEKIEGIRKSKEQEGLRVGIMATEETKDSYGAFCVLSMGSRQSLETIGAKLFDTLRQFDEIGVDIILAEGISREGVGHAVMNRMLKAAGYRILSV</sequence>
<evidence type="ECO:0000256" key="14">
    <source>
        <dbReference type="PIRSR" id="PIRSR004930-1"/>
    </source>
</evidence>
<evidence type="ECO:0000256" key="4">
    <source>
        <dbReference type="ARBA" id="ARBA00015492"/>
    </source>
</evidence>
<dbReference type="FunFam" id="3.40.50.11030:FF:000001">
    <property type="entry name" value="Threonylcarbamoyl-AMP synthase"/>
    <property type="match status" value="1"/>
</dbReference>
<name>A0A1D8GGP0_9FIRM</name>
<dbReference type="GO" id="GO:0005524">
    <property type="term" value="F:ATP binding"/>
    <property type="evidence" value="ECO:0007669"/>
    <property type="project" value="UniProtKB-UniRule"/>
</dbReference>
<dbReference type="InterPro" id="IPR010923">
    <property type="entry name" value="T(6)A37_SUA5"/>
</dbReference>
<evidence type="ECO:0000256" key="11">
    <source>
        <dbReference type="ARBA" id="ARBA00029774"/>
    </source>
</evidence>
<dbReference type="STRING" id="1424294.Gferi_11110"/>
<keyword evidence="5 13" id="KW-0963">Cytoplasm</keyword>
<keyword evidence="9 13" id="KW-0547">Nucleotide-binding</keyword>
<evidence type="ECO:0000256" key="2">
    <source>
        <dbReference type="ARBA" id="ARBA00007663"/>
    </source>
</evidence>
<feature type="binding site" evidence="14">
    <location>
        <position position="119"/>
    </location>
    <ligand>
        <name>ATP</name>
        <dbReference type="ChEBI" id="CHEBI:30616"/>
    </ligand>
</feature>
<dbReference type="GO" id="GO:0006450">
    <property type="term" value="P:regulation of translational fidelity"/>
    <property type="evidence" value="ECO:0007669"/>
    <property type="project" value="TreeGrafter"/>
</dbReference>
<dbReference type="PANTHER" id="PTHR17490:SF16">
    <property type="entry name" value="THREONYLCARBAMOYL-AMP SYNTHASE"/>
    <property type="match status" value="1"/>
</dbReference>